<dbReference type="PANTHER" id="PTHR40266:SF2">
    <property type="entry name" value="TOXIN HIGB-1"/>
    <property type="match status" value="1"/>
</dbReference>
<keyword evidence="2" id="KW-1185">Reference proteome</keyword>
<dbReference type="InterPro" id="IPR007711">
    <property type="entry name" value="HigB-1"/>
</dbReference>
<protein>
    <submittedName>
        <fullName evidence="1">Proteic killer suppression protein</fullName>
    </submittedName>
</protein>
<dbReference type="OrthoDB" id="1149183at2"/>
<sequence length="106" mass="12532">MVIEFDKEYLAELYTEGKSKNKKYRFQPTVIKQYKRAIDKLKTANRVEDLFPFISLNYEKLSGTKKGLESIRVNDQYRIEFRTSVEGEEPNTITICSIIELSNHYK</sequence>
<dbReference type="EMBL" id="FRCL01000008">
    <property type="protein sequence ID" value="SHM90246.1"/>
    <property type="molecule type" value="Genomic_DNA"/>
</dbReference>
<evidence type="ECO:0000313" key="2">
    <source>
        <dbReference type="Proteomes" id="UP000184092"/>
    </source>
</evidence>
<gene>
    <name evidence="1" type="ORF">SAMN05216269_108129</name>
</gene>
<dbReference type="Proteomes" id="UP000184092">
    <property type="component" value="Unassembled WGS sequence"/>
</dbReference>
<dbReference type="Gene3D" id="3.30.2310.20">
    <property type="entry name" value="RelE-like"/>
    <property type="match status" value="1"/>
</dbReference>
<name>A0A1M7MHA8_9FLAO</name>
<dbReference type="InterPro" id="IPR035093">
    <property type="entry name" value="RelE/ParE_toxin_dom_sf"/>
</dbReference>
<dbReference type="PANTHER" id="PTHR40266">
    <property type="entry name" value="TOXIN HIGB-1"/>
    <property type="match status" value="1"/>
</dbReference>
<organism evidence="1 2">
    <name type="scientific">Flavobacterium xinjiangense</name>
    <dbReference type="NCBI Taxonomy" id="178356"/>
    <lineage>
        <taxon>Bacteria</taxon>
        <taxon>Pseudomonadati</taxon>
        <taxon>Bacteroidota</taxon>
        <taxon>Flavobacteriia</taxon>
        <taxon>Flavobacteriales</taxon>
        <taxon>Flavobacteriaceae</taxon>
        <taxon>Flavobacterium</taxon>
    </lineage>
</organism>
<reference evidence="2" key="1">
    <citation type="submission" date="2016-11" db="EMBL/GenBank/DDBJ databases">
        <authorList>
            <person name="Varghese N."/>
            <person name="Submissions S."/>
        </authorList>
    </citation>
    <scope>NUCLEOTIDE SEQUENCE [LARGE SCALE GENOMIC DNA]</scope>
    <source>
        <strain evidence="2">CGMCC 1.2749</strain>
    </source>
</reference>
<evidence type="ECO:0000313" key="1">
    <source>
        <dbReference type="EMBL" id="SHM90246.1"/>
    </source>
</evidence>
<dbReference type="Pfam" id="PF05015">
    <property type="entry name" value="HigB-like_toxin"/>
    <property type="match status" value="1"/>
</dbReference>
<dbReference type="STRING" id="178356.SAMN05216269_108129"/>
<dbReference type="RefSeq" id="WP_073209474.1">
    <property type="nucleotide sequence ID" value="NZ_FRCL01000008.1"/>
</dbReference>
<dbReference type="AlphaFoldDB" id="A0A1M7MHA8"/>
<proteinExistence type="predicted"/>
<accession>A0A1M7MHA8</accession>
<dbReference type="SUPFAM" id="SSF143011">
    <property type="entry name" value="RelE-like"/>
    <property type="match status" value="1"/>
</dbReference>